<protein>
    <submittedName>
        <fullName evidence="2">Uncharacterized protein</fullName>
    </submittedName>
</protein>
<reference evidence="2" key="1">
    <citation type="journal article" date="2021" name="PeerJ">
        <title>Extensive microbial diversity within the chicken gut microbiome revealed by metagenomics and culture.</title>
        <authorList>
            <person name="Gilroy R."/>
            <person name="Ravi A."/>
            <person name="Getino M."/>
            <person name="Pursley I."/>
            <person name="Horton D.L."/>
            <person name="Alikhan N.F."/>
            <person name="Baker D."/>
            <person name="Gharbi K."/>
            <person name="Hall N."/>
            <person name="Watson M."/>
            <person name="Adriaenssens E.M."/>
            <person name="Foster-Nyarko E."/>
            <person name="Jarju S."/>
            <person name="Secka A."/>
            <person name="Antonio M."/>
            <person name="Oren A."/>
            <person name="Chaudhuri R.R."/>
            <person name="La Ragione R."/>
            <person name="Hildebrand F."/>
            <person name="Pallen M.J."/>
        </authorList>
    </citation>
    <scope>NUCLEOTIDE SEQUENCE</scope>
    <source>
        <strain evidence="2">ChiHecec2B26-12326</strain>
    </source>
</reference>
<reference evidence="2" key="2">
    <citation type="submission" date="2021-04" db="EMBL/GenBank/DDBJ databases">
        <authorList>
            <person name="Gilroy R."/>
        </authorList>
    </citation>
    <scope>NUCLEOTIDE SEQUENCE</scope>
    <source>
        <strain evidence="2">ChiHecec2B26-12326</strain>
    </source>
</reference>
<keyword evidence="1" id="KW-0812">Transmembrane</keyword>
<dbReference type="AlphaFoldDB" id="A0A9D2BNE5"/>
<keyword evidence="1" id="KW-1133">Transmembrane helix</keyword>
<comment type="caution">
    <text evidence="2">The sequence shown here is derived from an EMBL/GenBank/DDBJ whole genome shotgun (WGS) entry which is preliminary data.</text>
</comment>
<name>A0A9D2BNE5_9BACT</name>
<evidence type="ECO:0000313" key="3">
    <source>
        <dbReference type="Proteomes" id="UP000823847"/>
    </source>
</evidence>
<organism evidence="2 3">
    <name type="scientific">Candidatus Parabacteroides intestinigallinarum</name>
    <dbReference type="NCBI Taxonomy" id="2838722"/>
    <lineage>
        <taxon>Bacteria</taxon>
        <taxon>Pseudomonadati</taxon>
        <taxon>Bacteroidota</taxon>
        <taxon>Bacteroidia</taxon>
        <taxon>Bacteroidales</taxon>
        <taxon>Tannerellaceae</taxon>
        <taxon>Parabacteroides</taxon>
    </lineage>
</organism>
<feature type="transmembrane region" description="Helical" evidence="1">
    <location>
        <begin position="51"/>
        <end position="74"/>
    </location>
</feature>
<dbReference type="Proteomes" id="UP000823847">
    <property type="component" value="Unassembled WGS sequence"/>
</dbReference>
<proteinExistence type="predicted"/>
<gene>
    <name evidence="2" type="ORF">H9848_01245</name>
</gene>
<dbReference type="EMBL" id="DXEN01000008">
    <property type="protein sequence ID" value="HIX85224.1"/>
    <property type="molecule type" value="Genomic_DNA"/>
</dbReference>
<keyword evidence="1" id="KW-0472">Membrane</keyword>
<sequence length="85" mass="9648">MKTKRDSGNIAYIKRKLLLGIIPVGAIVLIGLVGARFISGENISSLPLEQITSFDLFLISFFWIGVLFSLLWGVRARMMRHKRKK</sequence>
<evidence type="ECO:0000256" key="1">
    <source>
        <dbReference type="SAM" id="Phobius"/>
    </source>
</evidence>
<accession>A0A9D2BNE5</accession>
<evidence type="ECO:0000313" key="2">
    <source>
        <dbReference type="EMBL" id="HIX85224.1"/>
    </source>
</evidence>
<feature type="transmembrane region" description="Helical" evidence="1">
    <location>
        <begin position="21"/>
        <end position="39"/>
    </location>
</feature>